<dbReference type="Gene3D" id="3.40.50.10320">
    <property type="entry name" value="LmbE-like"/>
    <property type="match status" value="1"/>
</dbReference>
<dbReference type="KEGG" id="bgv:CAL12_13540"/>
<reference evidence="1 2" key="1">
    <citation type="submission" date="2017-05" db="EMBL/GenBank/DDBJ databases">
        <title>Complete and WGS of Bordetella genogroups.</title>
        <authorList>
            <person name="Spilker T."/>
            <person name="LiPuma J."/>
        </authorList>
    </citation>
    <scope>NUCLEOTIDE SEQUENCE [LARGE SCALE GENOMIC DNA]</scope>
    <source>
        <strain evidence="1 2">AU19157</strain>
    </source>
</reference>
<dbReference type="OrthoDB" id="9816564at2"/>
<evidence type="ECO:0000313" key="1">
    <source>
        <dbReference type="EMBL" id="ARP81735.1"/>
    </source>
</evidence>
<dbReference type="PANTHER" id="PTHR12993">
    <property type="entry name" value="N-ACETYLGLUCOSAMINYL-PHOSPHATIDYLINOSITOL DE-N-ACETYLASE-RELATED"/>
    <property type="match status" value="1"/>
</dbReference>
<dbReference type="RefSeq" id="WP_086064920.1">
    <property type="nucleotide sequence ID" value="NZ_CP021108.1"/>
</dbReference>
<proteinExistence type="predicted"/>
<evidence type="ECO:0008006" key="3">
    <source>
        <dbReference type="Google" id="ProtNLM"/>
    </source>
</evidence>
<dbReference type="InterPro" id="IPR003737">
    <property type="entry name" value="GlcNAc_PI_deacetylase-related"/>
</dbReference>
<dbReference type="EMBL" id="CP021108">
    <property type="protein sequence ID" value="ARP81735.1"/>
    <property type="molecule type" value="Genomic_DNA"/>
</dbReference>
<dbReference type="Proteomes" id="UP000194151">
    <property type="component" value="Chromosome"/>
</dbReference>
<dbReference type="AlphaFoldDB" id="A0A1W6YKW9"/>
<dbReference type="PANTHER" id="PTHR12993:SF29">
    <property type="entry name" value="BLR3841 PROTEIN"/>
    <property type="match status" value="1"/>
</dbReference>
<sequence>MDALSDRLIHGEGTPESQWRAWLDRRALRQGHAAELVRPGGTLHIVAPHPDDEILGCGGIMREAYLAGVSLCIWAITNGEQSHPGSALWDPAGLARERVRESMQALALIAPGTPRHPLGIPDGGVTDFEDDIAARLALSIRPRDTVIAPWQWDGHPDHEAASRAAFRAARARACRFLETPIWAWHWMTPDAGAFPTDDALAIRVGVDAMVLRRRAVMCFRSQLQADASTGKPPVLTAAMLERLERPYEVLIQ</sequence>
<evidence type="ECO:0000313" key="2">
    <source>
        <dbReference type="Proteomes" id="UP000194151"/>
    </source>
</evidence>
<name>A0A1W6YKW9_9BORD</name>
<accession>A0A1W6YKW9</accession>
<dbReference type="Pfam" id="PF02585">
    <property type="entry name" value="PIG-L"/>
    <property type="match status" value="1"/>
</dbReference>
<gene>
    <name evidence="1" type="ORF">CAL12_13540</name>
</gene>
<dbReference type="GO" id="GO:0016811">
    <property type="term" value="F:hydrolase activity, acting on carbon-nitrogen (but not peptide) bonds, in linear amides"/>
    <property type="evidence" value="ECO:0007669"/>
    <property type="project" value="TreeGrafter"/>
</dbReference>
<dbReference type="STRING" id="1416806.CAL12_13540"/>
<protein>
    <recommendedName>
        <fullName evidence="3">PIG-L family deacetylase</fullName>
    </recommendedName>
</protein>
<dbReference type="InterPro" id="IPR024078">
    <property type="entry name" value="LmbE-like_dom_sf"/>
</dbReference>
<dbReference type="SUPFAM" id="SSF102588">
    <property type="entry name" value="LmbE-like"/>
    <property type="match status" value="1"/>
</dbReference>
<keyword evidence="2" id="KW-1185">Reference proteome</keyword>
<organism evidence="1 2">
    <name type="scientific">Bordetella genomosp. 8</name>
    <dbReference type="NCBI Taxonomy" id="1416806"/>
    <lineage>
        <taxon>Bacteria</taxon>
        <taxon>Pseudomonadati</taxon>
        <taxon>Pseudomonadota</taxon>
        <taxon>Betaproteobacteria</taxon>
        <taxon>Burkholderiales</taxon>
        <taxon>Alcaligenaceae</taxon>
        <taxon>Bordetella</taxon>
    </lineage>
</organism>